<dbReference type="InterPro" id="IPR050312">
    <property type="entry name" value="IolE/XylAMocC-like"/>
</dbReference>
<protein>
    <submittedName>
        <fullName evidence="2">TIM barrel protein</fullName>
    </submittedName>
</protein>
<proteinExistence type="predicted"/>
<dbReference type="PANTHER" id="PTHR12110">
    <property type="entry name" value="HYDROXYPYRUVATE ISOMERASE"/>
    <property type="match status" value="1"/>
</dbReference>
<dbReference type="InterPro" id="IPR013022">
    <property type="entry name" value="Xyl_isomerase-like_TIM-brl"/>
</dbReference>
<dbReference type="OrthoDB" id="9779184at2"/>
<gene>
    <name evidence="2" type="ORF">GJJ30_11655</name>
</gene>
<dbReference type="InterPro" id="IPR036237">
    <property type="entry name" value="Xyl_isomerase-like_sf"/>
</dbReference>
<dbReference type="RefSeq" id="WP_154175333.1">
    <property type="nucleotide sequence ID" value="NZ_WJXZ01000006.1"/>
</dbReference>
<accession>A0A7K0EJH6</accession>
<dbReference type="Pfam" id="PF01261">
    <property type="entry name" value="AP_endonuc_2"/>
    <property type="match status" value="1"/>
</dbReference>
<organism evidence="2 3">
    <name type="scientific">Larkinella terrae</name>
    <dbReference type="NCBI Taxonomy" id="2025311"/>
    <lineage>
        <taxon>Bacteria</taxon>
        <taxon>Pseudomonadati</taxon>
        <taxon>Bacteroidota</taxon>
        <taxon>Cytophagia</taxon>
        <taxon>Cytophagales</taxon>
        <taxon>Spirosomataceae</taxon>
        <taxon>Larkinella</taxon>
    </lineage>
</organism>
<dbReference type="AlphaFoldDB" id="A0A7K0EJH6"/>
<dbReference type="Gene3D" id="3.20.20.150">
    <property type="entry name" value="Divalent-metal-dependent TIM barrel enzymes"/>
    <property type="match status" value="1"/>
</dbReference>
<comment type="caution">
    <text evidence="2">The sequence shown here is derived from an EMBL/GenBank/DDBJ whole genome shotgun (WGS) entry which is preliminary data.</text>
</comment>
<dbReference type="EMBL" id="WJXZ01000006">
    <property type="protein sequence ID" value="MRS61944.1"/>
    <property type="molecule type" value="Genomic_DNA"/>
</dbReference>
<evidence type="ECO:0000313" key="3">
    <source>
        <dbReference type="Proteomes" id="UP000441754"/>
    </source>
</evidence>
<name>A0A7K0EJH6_9BACT</name>
<dbReference type="PANTHER" id="PTHR12110:SF41">
    <property type="entry name" value="INOSOSE DEHYDRATASE"/>
    <property type="match status" value="1"/>
</dbReference>
<dbReference type="Proteomes" id="UP000441754">
    <property type="component" value="Unassembled WGS sequence"/>
</dbReference>
<feature type="domain" description="Xylose isomerase-like TIM barrel" evidence="1">
    <location>
        <begin position="28"/>
        <end position="287"/>
    </location>
</feature>
<keyword evidence="3" id="KW-1185">Reference proteome</keyword>
<sequence>MPKLAAFPKAFIQALCKDGTMTVSEWIELAVQLDIDGLEWYAGFLEMADETNWSRFRQQVESHGKVIPMMCCSPDFTHPDPAFRAKEIAKQKHWIDMTYALGGSYCRVLSGQRRPELTIDEGVRLAAECIEACLPYARERGITLIIENHYKDDFWEYPEFAQKMDVFCQLVDAIHDPNFGVNYDPSNTYLAGEEPLELLDRVANRVVTMHASDRYLLEGTIEDLRKEEGGATGYAKRLSHGEIGKGLNDYDAIFTTLKGVGFDGWISIEDGVDGMEQLARSVAFLRRKIAQHWPEQTA</sequence>
<evidence type="ECO:0000259" key="1">
    <source>
        <dbReference type="Pfam" id="PF01261"/>
    </source>
</evidence>
<dbReference type="SUPFAM" id="SSF51658">
    <property type="entry name" value="Xylose isomerase-like"/>
    <property type="match status" value="1"/>
</dbReference>
<evidence type="ECO:0000313" key="2">
    <source>
        <dbReference type="EMBL" id="MRS61944.1"/>
    </source>
</evidence>
<reference evidence="2 3" key="1">
    <citation type="journal article" date="2018" name="Antonie Van Leeuwenhoek">
        <title>Larkinella terrae sp. nov., isolated from soil on Jeju Island, South Korea.</title>
        <authorList>
            <person name="Ten L.N."/>
            <person name="Jeon J."/>
            <person name="Park S.J."/>
            <person name="Park S."/>
            <person name="Lee S.Y."/>
            <person name="Kim M.K."/>
            <person name="Jung H.Y."/>
        </authorList>
    </citation>
    <scope>NUCLEOTIDE SEQUENCE [LARGE SCALE GENOMIC DNA]</scope>
    <source>
        <strain evidence="2 3">KCTC 52001</strain>
    </source>
</reference>